<gene>
    <name evidence="2" type="ORF">GCM10022252_07490</name>
</gene>
<evidence type="ECO:0008006" key="4">
    <source>
        <dbReference type="Google" id="ProtNLM"/>
    </source>
</evidence>
<evidence type="ECO:0000256" key="1">
    <source>
        <dbReference type="SAM" id="MobiDB-lite"/>
    </source>
</evidence>
<reference evidence="3" key="1">
    <citation type="journal article" date="2019" name="Int. J. Syst. Evol. Microbiol.">
        <title>The Global Catalogue of Microorganisms (GCM) 10K type strain sequencing project: providing services to taxonomists for standard genome sequencing and annotation.</title>
        <authorList>
            <consortium name="The Broad Institute Genomics Platform"/>
            <consortium name="The Broad Institute Genome Sequencing Center for Infectious Disease"/>
            <person name="Wu L."/>
            <person name="Ma J."/>
        </authorList>
    </citation>
    <scope>NUCLEOTIDE SEQUENCE [LARGE SCALE GENOMIC DNA]</scope>
    <source>
        <strain evidence="3">JCM 17388</strain>
    </source>
</reference>
<protein>
    <recommendedName>
        <fullName evidence="4">Adhesin domain-containing protein</fullName>
    </recommendedName>
</protein>
<evidence type="ECO:0000313" key="2">
    <source>
        <dbReference type="EMBL" id="GAA4182107.1"/>
    </source>
</evidence>
<evidence type="ECO:0000313" key="3">
    <source>
        <dbReference type="Proteomes" id="UP001501251"/>
    </source>
</evidence>
<comment type="caution">
    <text evidence="2">The sequence shown here is derived from an EMBL/GenBank/DDBJ whole genome shotgun (WGS) entry which is preliminary data.</text>
</comment>
<accession>A0ABP8ADV3</accession>
<proteinExistence type="predicted"/>
<organism evidence="2 3">
    <name type="scientific">Streptosporangium oxazolinicum</name>
    <dbReference type="NCBI Taxonomy" id="909287"/>
    <lineage>
        <taxon>Bacteria</taxon>
        <taxon>Bacillati</taxon>
        <taxon>Actinomycetota</taxon>
        <taxon>Actinomycetes</taxon>
        <taxon>Streptosporangiales</taxon>
        <taxon>Streptosporangiaceae</taxon>
        <taxon>Streptosporangium</taxon>
    </lineage>
</organism>
<feature type="region of interest" description="Disordered" evidence="1">
    <location>
        <begin position="227"/>
        <end position="250"/>
    </location>
</feature>
<keyword evidence="3" id="KW-1185">Reference proteome</keyword>
<feature type="compositionally biased region" description="Polar residues" evidence="1">
    <location>
        <begin position="332"/>
        <end position="341"/>
    </location>
</feature>
<name>A0ABP8ADV3_9ACTN</name>
<feature type="compositionally biased region" description="Low complexity" evidence="1">
    <location>
        <begin position="282"/>
        <end position="297"/>
    </location>
</feature>
<dbReference type="RefSeq" id="WP_344914926.1">
    <property type="nucleotide sequence ID" value="NZ_BAABAQ010000001.1"/>
</dbReference>
<dbReference type="Proteomes" id="UP001501251">
    <property type="component" value="Unassembled WGS sequence"/>
</dbReference>
<dbReference type="EMBL" id="BAABAQ010000001">
    <property type="protein sequence ID" value="GAA4182107.1"/>
    <property type="molecule type" value="Genomic_DNA"/>
</dbReference>
<feature type="compositionally biased region" description="Low complexity" evidence="1">
    <location>
        <begin position="303"/>
        <end position="331"/>
    </location>
</feature>
<sequence length="341" mass="35292">MPIRNNARIAWLIAGGTLTALVVAFTALAVWVEIMTVRRSMETTMQSRALTAPGIVVETTGYVNVSVVPGAPKRLDLERTLFWTLDRPVVTEEWDGRTLRLDVRCLGGDGPGGPACQTDYILRVPAATDVEAVSRRLGTVSVSGIQGDLDLSTTAGDVIVDGTGGALRVRAQTGNVIGTGLGTTGADVETGTGDVELGFTAPPGNVNAVVRAAGNVRVMVPDGEQYQDGYDVRTGTGNPEGRDVRTGTGNAIVEVRRDPAAPRRITALTGMGELSILPSRTAASHPASPMSPATPESPESPESPENPASPATPENPASPESPASPARPASSVNSTSPAWAP</sequence>
<feature type="region of interest" description="Disordered" evidence="1">
    <location>
        <begin position="281"/>
        <end position="341"/>
    </location>
</feature>